<organism evidence="2 3">
    <name type="scientific">Exophiala aquamarina CBS 119918</name>
    <dbReference type="NCBI Taxonomy" id="1182545"/>
    <lineage>
        <taxon>Eukaryota</taxon>
        <taxon>Fungi</taxon>
        <taxon>Dikarya</taxon>
        <taxon>Ascomycota</taxon>
        <taxon>Pezizomycotina</taxon>
        <taxon>Eurotiomycetes</taxon>
        <taxon>Chaetothyriomycetidae</taxon>
        <taxon>Chaetothyriales</taxon>
        <taxon>Herpotrichiellaceae</taxon>
        <taxon>Exophiala</taxon>
    </lineage>
</organism>
<gene>
    <name evidence="2" type="ORF">A1O9_12075</name>
</gene>
<keyword evidence="1" id="KW-1133">Transmembrane helix</keyword>
<name>A0A072NXI7_9EURO</name>
<keyword evidence="3" id="KW-1185">Reference proteome</keyword>
<dbReference type="OrthoDB" id="1937642at2759"/>
<protein>
    <submittedName>
        <fullName evidence="2">Uncharacterized protein</fullName>
    </submittedName>
</protein>
<comment type="caution">
    <text evidence="2">The sequence shown here is derived from an EMBL/GenBank/DDBJ whole genome shotgun (WGS) entry which is preliminary data.</text>
</comment>
<accession>A0A072NXI7</accession>
<feature type="non-terminal residue" evidence="2">
    <location>
        <position position="1"/>
    </location>
</feature>
<dbReference type="VEuPathDB" id="FungiDB:A1O9_12075"/>
<keyword evidence="1" id="KW-0812">Transmembrane</keyword>
<feature type="transmembrane region" description="Helical" evidence="1">
    <location>
        <begin position="190"/>
        <end position="212"/>
    </location>
</feature>
<dbReference type="Proteomes" id="UP000027920">
    <property type="component" value="Unassembled WGS sequence"/>
</dbReference>
<dbReference type="GeneID" id="25286970"/>
<dbReference type="AlphaFoldDB" id="A0A072NXI7"/>
<sequence length="246" mass="27342">LREQWKNPGDILSVLLIIRSEVVSAALSQFNGSSFKPVAFSVGWVTYAYAFLLKTSGRLKLTPDPDFRHLLVCCRTAPRTFEDPSWLLGRILNHYDIWRPQLVSTKAQENLRTSWEFLKARAIERGESPESVPWPSHAGLTVAVFEPPREKGRGAPTRDKVFWCVIGVVVIQTGIAAVPCGLYGQWEILLLTVCGTGLLGLCALFTSIYSFARTDEERIFALTQGSGYQDAIVIVGKGHGFNLEDL</sequence>
<dbReference type="RefSeq" id="XP_013254328.1">
    <property type="nucleotide sequence ID" value="XM_013398874.1"/>
</dbReference>
<feature type="transmembrane region" description="Helical" evidence="1">
    <location>
        <begin position="161"/>
        <end position="184"/>
    </location>
</feature>
<feature type="non-terminal residue" evidence="2">
    <location>
        <position position="246"/>
    </location>
</feature>
<dbReference type="STRING" id="1182545.A0A072NXI7"/>
<keyword evidence="1" id="KW-0472">Membrane</keyword>
<evidence type="ECO:0000313" key="3">
    <source>
        <dbReference type="Proteomes" id="UP000027920"/>
    </source>
</evidence>
<evidence type="ECO:0000256" key="1">
    <source>
        <dbReference type="SAM" id="Phobius"/>
    </source>
</evidence>
<evidence type="ECO:0000313" key="2">
    <source>
        <dbReference type="EMBL" id="KEF51738.1"/>
    </source>
</evidence>
<proteinExistence type="predicted"/>
<reference evidence="2 3" key="1">
    <citation type="submission" date="2013-03" db="EMBL/GenBank/DDBJ databases">
        <title>The Genome Sequence of Exophiala aquamarina CBS 119918.</title>
        <authorList>
            <consortium name="The Broad Institute Genomics Platform"/>
            <person name="Cuomo C."/>
            <person name="de Hoog S."/>
            <person name="Gorbushina A."/>
            <person name="Walker B."/>
            <person name="Young S.K."/>
            <person name="Zeng Q."/>
            <person name="Gargeya S."/>
            <person name="Fitzgerald M."/>
            <person name="Haas B."/>
            <person name="Abouelleil A."/>
            <person name="Allen A.W."/>
            <person name="Alvarado L."/>
            <person name="Arachchi H.M."/>
            <person name="Berlin A.M."/>
            <person name="Chapman S.B."/>
            <person name="Gainer-Dewar J."/>
            <person name="Goldberg J."/>
            <person name="Griggs A."/>
            <person name="Gujja S."/>
            <person name="Hansen M."/>
            <person name="Howarth C."/>
            <person name="Imamovic A."/>
            <person name="Ireland A."/>
            <person name="Larimer J."/>
            <person name="McCowan C."/>
            <person name="Murphy C."/>
            <person name="Pearson M."/>
            <person name="Poon T.W."/>
            <person name="Priest M."/>
            <person name="Roberts A."/>
            <person name="Saif S."/>
            <person name="Shea T."/>
            <person name="Sisk P."/>
            <person name="Sykes S."/>
            <person name="Wortman J."/>
            <person name="Nusbaum C."/>
            <person name="Birren B."/>
        </authorList>
    </citation>
    <scope>NUCLEOTIDE SEQUENCE [LARGE SCALE GENOMIC DNA]</scope>
    <source>
        <strain evidence="2 3">CBS 119918</strain>
    </source>
</reference>
<dbReference type="EMBL" id="AMGV01000021">
    <property type="protein sequence ID" value="KEF51738.1"/>
    <property type="molecule type" value="Genomic_DNA"/>
</dbReference>
<dbReference type="HOGENOM" id="CLU_1131321_0_0_1"/>